<dbReference type="GO" id="GO:0034727">
    <property type="term" value="P:piecemeal microautophagy of the nucleus"/>
    <property type="evidence" value="ECO:0007669"/>
    <property type="project" value="TreeGrafter"/>
</dbReference>
<dbReference type="GO" id="GO:0019901">
    <property type="term" value="F:protein kinase binding"/>
    <property type="evidence" value="ECO:0007669"/>
    <property type="project" value="TreeGrafter"/>
</dbReference>
<dbReference type="InterPro" id="IPR040040">
    <property type="entry name" value="ATG11"/>
</dbReference>
<dbReference type="Pfam" id="PF04108">
    <property type="entry name" value="ATG17_like"/>
    <property type="match status" value="1"/>
</dbReference>
<feature type="compositionally biased region" description="Low complexity" evidence="8">
    <location>
        <begin position="1270"/>
        <end position="1287"/>
    </location>
</feature>
<evidence type="ECO:0000256" key="8">
    <source>
        <dbReference type="SAM" id="MobiDB-lite"/>
    </source>
</evidence>
<comment type="subunit">
    <text evidence="6">Homodimer.</text>
</comment>
<evidence type="ECO:0000313" key="12">
    <source>
        <dbReference type="Proteomes" id="UP000027222"/>
    </source>
</evidence>
<evidence type="ECO:0000256" key="2">
    <source>
        <dbReference type="ARBA" id="ARBA00022448"/>
    </source>
</evidence>
<evidence type="ECO:0000256" key="5">
    <source>
        <dbReference type="ARBA" id="ARBA00023054"/>
    </source>
</evidence>
<dbReference type="STRING" id="685588.A0A067TK52"/>
<dbReference type="GO" id="GO:0061709">
    <property type="term" value="P:reticulophagy"/>
    <property type="evidence" value="ECO:0007669"/>
    <property type="project" value="TreeGrafter"/>
</dbReference>
<feature type="region of interest" description="Disordered" evidence="8">
    <location>
        <begin position="1037"/>
        <end position="1194"/>
    </location>
</feature>
<feature type="compositionally biased region" description="Low complexity" evidence="8">
    <location>
        <begin position="1163"/>
        <end position="1177"/>
    </location>
</feature>
<sequence>MITICRAEDGQIFQVNASVRDIETTGSLEVFLQREIGVEADAALAFLSDGRRLTTSNIRDLGSVPDQYIFVFNQDYLEANVEEVLNLLLIEPPFQPAIEDVGTTPPIRHASLAASYARTSQIHHEHIQLTLHSLSLQRQALQIASMNLDFHVLRISETFEEFAVNARRELEKQASLLEGLDADLELLSRVGVHVEFCSAAVRMAIEAGDPQRVLADYVSKLKMKQVADTCTKTHGDLKSLFDKVEQAVNKLKEGAASVRANLLNSNLFDEATACARRSQDLLDRITDASATLESPASDADSLLQDLRHLDDAHRHELQEITHKKNLYTRQCLTVLHHITAINNDIVHVPPALSALVVSFRGKNSFSHIQRLHNMLYAYGATVIEIVRRKEFSSFFYQRAQSILEIMAKVSASERKRRQVYRSEVHGQLPFETRGMDDPVPTIDFSPSGGNDFIYSFERSDVDGLLQVLDDLEKYARSSDSPVPLQAIRECRAALEKLIGKMDNLELGFDKIAERSLLSRSHISQSRRRSTEAEEKIIQELVEELRTTQEARTLQEHLFQEDKSSLQAEIRHLNATAVESTSALSLEQERSARLDRELQQVRAQMESEAVARRILEERNTELVADISRQRNEIARALADATEQTKQTEMVRQELAQVQNEFEEMKQLEKRNADKVANLMEEQAKNLKHLEDARARGEDLESQIQAVRSESDVLQRELKEASEKKDKLLRDQLSEHDRRLRDHIAEANVDRAVLDRQFSELQAVLEHKDLELKDLRGDLEVVNADAVGLRNELQRVELELKAARTTIQVLRDDIKLGRASQHDFEQRIENSSRLIAQILDVAINFRNSHVKALHIAQSMASHPSSARHAVNNMAESTFSVAGFRYNVIGQPDEPSPIDPSDPTTALEILREFDHDHFLEAVTKTGSTIRKWQKQCKEYRERAKGKISFRNFAKGDLALFLPTRNSVSKPWAAFNVSFPHYFLQATGHLAEQLKTREWIVARITSITERVVDQKDPSSNPYGLGDGVKYYMLEVEDWTQPSHNKRRISSRKVSGGDSESKEVFPTGPGKISPSALPPGPPEAEVEDTFLVTHPPNSHFFPARGRSNSSPTARPSSLSRLLAQASPAPESLTETVPGPVPGIRSPSPPTSPPPPPSPSHQTDSVPQSANSNAYNNNTSTPSLPSPLRPGSRASRLSTTSRFSVGRIPVLGTVVSAQPKAAPTTALTEQAIAASPTSSGDNPFMSPVTPSPEGSISDALANGLKKPSRPTPQPPSRLSSLASTSSQTTVVARPSLATTNTLANIANSWGMSFGRKKKSDLGNLTPTVETSGYSIERETPATDNPNSSHSARDLLKRF</sequence>
<dbReference type="GO" id="GO:1990316">
    <property type="term" value="C:Atg1/ULK1 kinase complex"/>
    <property type="evidence" value="ECO:0007669"/>
    <property type="project" value="TreeGrafter"/>
</dbReference>
<evidence type="ECO:0000256" key="1">
    <source>
        <dbReference type="ARBA" id="ARBA00009729"/>
    </source>
</evidence>
<dbReference type="GO" id="GO:0015031">
    <property type="term" value="P:protein transport"/>
    <property type="evidence" value="ECO:0007669"/>
    <property type="project" value="UniProtKB-KW"/>
</dbReference>
<dbReference type="InterPro" id="IPR019460">
    <property type="entry name" value="Atg11_C"/>
</dbReference>
<comment type="subcellular location">
    <subcellularLocation>
        <location evidence="6">Preautophagosomal structure membrane</location>
        <topology evidence="6">Peripheral membrane protein</topology>
    </subcellularLocation>
    <subcellularLocation>
        <location evidence="6">Vacuole membrane</location>
        <topology evidence="6">Peripheral membrane protein</topology>
    </subcellularLocation>
    <text evidence="6">During pexophagy, accumulates in the vacuolar membrane region, where the peroxisomes contact the vacuole.</text>
</comment>
<feature type="domain" description="Autophagy-related protein 11 C-terminal" evidence="10">
    <location>
        <begin position="920"/>
        <end position="1032"/>
    </location>
</feature>
<keyword evidence="5 7" id="KW-0175">Coiled coil</keyword>
<dbReference type="Proteomes" id="UP000027222">
    <property type="component" value="Unassembled WGS sequence"/>
</dbReference>
<keyword evidence="2 6" id="KW-0813">Transport</keyword>
<evidence type="ECO:0000313" key="11">
    <source>
        <dbReference type="EMBL" id="KDR80299.1"/>
    </source>
</evidence>
<evidence type="ECO:0000259" key="10">
    <source>
        <dbReference type="Pfam" id="PF10377"/>
    </source>
</evidence>
<feature type="region of interest" description="Disordered" evidence="8">
    <location>
        <begin position="1228"/>
        <end position="1287"/>
    </location>
</feature>
<dbReference type="GO" id="GO:0060090">
    <property type="term" value="F:molecular adaptor activity"/>
    <property type="evidence" value="ECO:0007669"/>
    <property type="project" value="TreeGrafter"/>
</dbReference>
<keyword evidence="6" id="KW-0926">Vacuole</keyword>
<reference evidence="12" key="1">
    <citation type="journal article" date="2014" name="Proc. Natl. Acad. Sci. U.S.A.">
        <title>Extensive sampling of basidiomycete genomes demonstrates inadequacy of the white-rot/brown-rot paradigm for wood decay fungi.</title>
        <authorList>
            <person name="Riley R."/>
            <person name="Salamov A.A."/>
            <person name="Brown D.W."/>
            <person name="Nagy L.G."/>
            <person name="Floudas D."/>
            <person name="Held B.W."/>
            <person name="Levasseur A."/>
            <person name="Lombard V."/>
            <person name="Morin E."/>
            <person name="Otillar R."/>
            <person name="Lindquist E.A."/>
            <person name="Sun H."/>
            <person name="LaButti K.M."/>
            <person name="Schmutz J."/>
            <person name="Jabbour D."/>
            <person name="Luo H."/>
            <person name="Baker S.E."/>
            <person name="Pisabarro A.G."/>
            <person name="Walton J.D."/>
            <person name="Blanchette R.A."/>
            <person name="Henrissat B."/>
            <person name="Martin F."/>
            <person name="Cullen D."/>
            <person name="Hibbett D.S."/>
            <person name="Grigoriev I.V."/>
        </authorList>
    </citation>
    <scope>NUCLEOTIDE SEQUENCE [LARGE SCALE GENOMIC DNA]</scope>
    <source>
        <strain evidence="12">CBS 339.88</strain>
    </source>
</reference>
<dbReference type="EMBL" id="KL142372">
    <property type="protein sequence ID" value="KDR80299.1"/>
    <property type="molecule type" value="Genomic_DNA"/>
</dbReference>
<name>A0A067TK52_GALM3</name>
<dbReference type="PANTHER" id="PTHR13222">
    <property type="entry name" value="RB1-INDUCIBLE COILED-COIL"/>
    <property type="match status" value="1"/>
</dbReference>
<feature type="coiled-coil region" evidence="7">
    <location>
        <begin position="583"/>
        <end position="729"/>
    </location>
</feature>
<dbReference type="Pfam" id="PF10377">
    <property type="entry name" value="ATG11"/>
    <property type="match status" value="1"/>
</dbReference>
<evidence type="ECO:0000256" key="6">
    <source>
        <dbReference type="RuleBase" id="RU367075"/>
    </source>
</evidence>
<dbReference type="GO" id="GO:0034045">
    <property type="term" value="C:phagophore assembly site membrane"/>
    <property type="evidence" value="ECO:0007669"/>
    <property type="project" value="UniProtKB-SubCell"/>
</dbReference>
<gene>
    <name evidence="11" type="ORF">GALMADRAFT_242638</name>
</gene>
<comment type="function">
    <text evidence="6">Involved in cytoplasm to vacuole transport (Cvt), pexophagy, mitophagy and nucleophagy. Recruits mitochondria for their selective degradation via autophagy (mitophagy) during starvation. Works as scaffold proteins that recruit ATG proteins to the pre-autophagosome (PAS), the site of vesicle/autophagosome formation. Required for the Cvt vesicles completion.</text>
</comment>
<dbReference type="HOGENOM" id="CLU_004046_0_0_1"/>
<feature type="domain" description="Autophagy protein ATG17-like" evidence="9">
    <location>
        <begin position="112"/>
        <end position="424"/>
    </location>
</feature>
<keyword evidence="6" id="KW-0472">Membrane</keyword>
<dbReference type="GO" id="GO:1903599">
    <property type="term" value="P:positive regulation of autophagy of mitochondrion"/>
    <property type="evidence" value="ECO:0007669"/>
    <property type="project" value="UniProtKB-UniRule"/>
</dbReference>
<evidence type="ECO:0000256" key="7">
    <source>
        <dbReference type="SAM" id="Coils"/>
    </source>
</evidence>
<evidence type="ECO:0000256" key="4">
    <source>
        <dbReference type="ARBA" id="ARBA00023006"/>
    </source>
</evidence>
<keyword evidence="12" id="KW-1185">Reference proteome</keyword>
<feature type="compositionally biased region" description="Polar residues" evidence="8">
    <location>
        <begin position="1316"/>
        <end position="1327"/>
    </location>
</feature>
<dbReference type="OrthoDB" id="447953at2759"/>
<keyword evidence="3 6" id="KW-0653">Protein transport</keyword>
<feature type="compositionally biased region" description="Low complexity" evidence="8">
    <location>
        <begin position="1183"/>
        <end position="1192"/>
    </location>
</feature>
<evidence type="ECO:0000259" key="9">
    <source>
        <dbReference type="Pfam" id="PF04108"/>
    </source>
</evidence>
<feature type="compositionally biased region" description="Polar residues" evidence="8">
    <location>
        <begin position="1101"/>
        <end position="1114"/>
    </location>
</feature>
<dbReference type="GO" id="GO:0034517">
    <property type="term" value="P:ribophagy"/>
    <property type="evidence" value="ECO:0007669"/>
    <property type="project" value="TreeGrafter"/>
</dbReference>
<evidence type="ECO:0000256" key="3">
    <source>
        <dbReference type="ARBA" id="ARBA00022927"/>
    </source>
</evidence>
<dbReference type="InterPro" id="IPR045326">
    <property type="entry name" value="ATG17-like_dom"/>
</dbReference>
<feature type="region of interest" description="Disordered" evidence="8">
    <location>
        <begin position="1307"/>
        <end position="1352"/>
    </location>
</feature>
<keyword evidence="4 6" id="KW-0072">Autophagy</keyword>
<comment type="similarity">
    <text evidence="1 6">Belongs to the ATG11 family.</text>
</comment>
<feature type="coiled-coil region" evidence="7">
    <location>
        <begin position="770"/>
        <end position="811"/>
    </location>
</feature>
<dbReference type="PANTHER" id="PTHR13222:SF1">
    <property type="entry name" value="RB1-INDUCIBLE COILED-COIL PROTEIN 1"/>
    <property type="match status" value="1"/>
</dbReference>
<organism evidence="11 12">
    <name type="scientific">Galerina marginata (strain CBS 339.88)</name>
    <dbReference type="NCBI Taxonomy" id="685588"/>
    <lineage>
        <taxon>Eukaryota</taxon>
        <taxon>Fungi</taxon>
        <taxon>Dikarya</taxon>
        <taxon>Basidiomycota</taxon>
        <taxon>Agaricomycotina</taxon>
        <taxon>Agaricomycetes</taxon>
        <taxon>Agaricomycetidae</taxon>
        <taxon>Agaricales</taxon>
        <taxon>Agaricineae</taxon>
        <taxon>Strophariaceae</taxon>
        <taxon>Galerina</taxon>
    </lineage>
</organism>
<feature type="compositionally biased region" description="Pro residues" evidence="8">
    <location>
        <begin position="1141"/>
        <end position="1153"/>
    </location>
</feature>
<accession>A0A067TK52</accession>
<dbReference type="GO" id="GO:0000045">
    <property type="term" value="P:autophagosome assembly"/>
    <property type="evidence" value="ECO:0007669"/>
    <property type="project" value="UniProtKB-UniRule"/>
</dbReference>
<protein>
    <recommendedName>
        <fullName evidence="6">Autophagy-related protein 11</fullName>
    </recommendedName>
</protein>
<proteinExistence type="inferred from homology"/>
<dbReference type="GO" id="GO:0005774">
    <property type="term" value="C:vacuolar membrane"/>
    <property type="evidence" value="ECO:0007669"/>
    <property type="project" value="UniProtKB-SubCell"/>
</dbReference>
<dbReference type="GO" id="GO:0000422">
    <property type="term" value="P:autophagy of mitochondrion"/>
    <property type="evidence" value="ECO:0007669"/>
    <property type="project" value="TreeGrafter"/>
</dbReference>